<protein>
    <recommendedName>
        <fullName evidence="3">mRNA interferase MqsR</fullName>
    </recommendedName>
</protein>
<name>A0A807LCL9_9ENTR</name>
<evidence type="ECO:0000313" key="1">
    <source>
        <dbReference type="EMBL" id="APZ05039.1"/>
    </source>
</evidence>
<dbReference type="Proteomes" id="UP000187148">
    <property type="component" value="Chromosome"/>
</dbReference>
<accession>A0A807LCL9</accession>
<evidence type="ECO:0000313" key="2">
    <source>
        <dbReference type="Proteomes" id="UP000187148"/>
    </source>
</evidence>
<sequence length="101" mass="11604">MEKGTPHVRLHIVKRMVLEGKVRTTASAVAGAIELGFNPPPFDEMCAVIQALTSEDFFKSMTAYVDHTVWHDVYRPVWKRQKLYLKLIVSDDVLIVSFKER</sequence>
<evidence type="ECO:0008006" key="3">
    <source>
        <dbReference type="Google" id="ProtNLM"/>
    </source>
</evidence>
<dbReference type="EMBL" id="CP019445">
    <property type="protein sequence ID" value="APZ05039.1"/>
    <property type="molecule type" value="Genomic_DNA"/>
</dbReference>
<reference evidence="1 2" key="1">
    <citation type="submission" date="2017-01" db="EMBL/GenBank/DDBJ databases">
        <authorList>
            <person name="Cao J.-M."/>
        </authorList>
    </citation>
    <scope>NUCLEOTIDE SEQUENCE [LARGE SCALE GENOMIC DNA]</scope>
    <source>
        <strain evidence="1 2">888-76</strain>
    </source>
</reference>
<dbReference type="GO" id="GO:0044010">
    <property type="term" value="P:single-species biofilm formation"/>
    <property type="evidence" value="ECO:0007669"/>
    <property type="project" value="InterPro"/>
</dbReference>
<dbReference type="GO" id="GO:0017148">
    <property type="term" value="P:negative regulation of translation"/>
    <property type="evidence" value="ECO:0007669"/>
    <property type="project" value="InterPro"/>
</dbReference>
<dbReference type="InterPro" id="IPR031451">
    <property type="entry name" value="MqsR_toxin"/>
</dbReference>
<dbReference type="CDD" id="cd12869">
    <property type="entry name" value="MqsR"/>
    <property type="match status" value="1"/>
</dbReference>
<organism evidence="1 2">
    <name type="scientific">Kosakonia cowanii JCM 10956 = DSM 18146</name>
    <dbReference type="NCBI Taxonomy" id="1300165"/>
    <lineage>
        <taxon>Bacteria</taxon>
        <taxon>Pseudomonadati</taxon>
        <taxon>Pseudomonadota</taxon>
        <taxon>Gammaproteobacteria</taxon>
        <taxon>Enterobacterales</taxon>
        <taxon>Enterobacteriaceae</taxon>
        <taxon>Kosakonia</taxon>
    </lineage>
</organism>
<dbReference type="GO" id="GO:0009372">
    <property type="term" value="P:quorum sensing"/>
    <property type="evidence" value="ECO:0007669"/>
    <property type="project" value="InterPro"/>
</dbReference>
<proteinExistence type="predicted"/>
<dbReference type="InterPro" id="IPR038493">
    <property type="entry name" value="MqsR_sf"/>
</dbReference>
<keyword evidence="2" id="KW-1185">Reference proteome</keyword>
<dbReference type="Pfam" id="PF15723">
    <property type="entry name" value="MqsR_toxin"/>
    <property type="match status" value="1"/>
</dbReference>
<dbReference type="Gene3D" id="3.30.2310.40">
    <property type="match status" value="1"/>
</dbReference>
<dbReference type="KEGG" id="kco:BWI95_08205"/>
<dbReference type="AlphaFoldDB" id="A0A807LCL9"/>
<dbReference type="RefSeq" id="WP_076769309.1">
    <property type="nucleotide sequence ID" value="NZ_CP019445.1"/>
</dbReference>
<gene>
    <name evidence="1" type="ORF">BWI95_08205</name>
</gene>